<dbReference type="SUPFAM" id="SSF48452">
    <property type="entry name" value="TPR-like"/>
    <property type="match status" value="1"/>
</dbReference>
<evidence type="ECO:0000313" key="2">
    <source>
        <dbReference type="Proteomes" id="UP000484842"/>
    </source>
</evidence>
<dbReference type="Gene3D" id="1.25.40.10">
    <property type="entry name" value="Tetratricopeptide repeat domain"/>
    <property type="match status" value="1"/>
</dbReference>
<dbReference type="Proteomes" id="UP000484842">
    <property type="component" value="Unassembled WGS sequence"/>
</dbReference>
<gene>
    <name evidence="1" type="ORF">F8S09_05070</name>
</gene>
<keyword evidence="2" id="KW-1185">Reference proteome</keyword>
<sequence>MDWKATLADLRLHLPPRHEPGRGLRGSLRWLEAELRERGGNPAALRNIVYRDVGTPRDKALLRGILADLAREAGRPLEAAPPDPAPPAPLSPELELLGRAKKRAYKQFLAGVRAGRSPRLIVTGRPGAGKTVLLDHLEWALGEVPGLSVRRLGLEGEVADVLGLVPAGTSWAGQAAAQAEAARRALPPAPGVLLVRVTADVRFGGESPRSPDGPLTPAAWAAEHLLRPAPPGVAVLLALEDAAGLPSGVAEVIDLRPPTLAEARAYLMARLGVSRERADALVRETGRHLDRLALLAAGGDPDPAAPPARLLSDPDVRRLAAAVSALEGRTLCPEPLGAALGVEVAALPPHARALLHPHPQGWTPAPALAAALAGVPTAERDAARRRLTAAPPHPALAAARLAAFAGLGKWEALARWLAAHPDEARHLPPLWPRVRRGAAGEVREALARAVAAHHAGRGEYDDPGARDALFTLLESGRAAVRAWARVKLAESSVDAGNFEAAKAGLNHPDLCAALAGPPDPWQAAAQADALLVEAALARWRGDLTAATRAVTDPRTAAGGARAELWRGLVAKDRGDWEAALRGLRGVPESSPLLSARARYQEGDLRLRLGQPHGALDALTEAAGRLEAAGGSAEEQARALARAATALRRLGRPAEGLERWRSALALLGDGTWDGDAVPRARLLSEGVPLLLALARPDEALALAAEARRLLARPGPRRPEAAYRTRRTDYRVALAYLTRGAGLPYLQPFAGPTADHPDLAHARALLDHLLAAPAAPGDREEVLRFDQWLSRALADPDPRQALEFTGRALDLTDHPYAGAQAHALHAEALLRAGREEEALGHINRAHALLRRVQTGLPGPPDADPGLTAGLLALEARATITDGLPTLRWLRGALAADPALAPFRPGVWREAGRALEERHPQPEAVLRALHPGWEPGPWRVCDALVLLETASSRTDGEASGYAAP</sequence>
<dbReference type="RefSeq" id="WP_322618539.1">
    <property type="nucleotide sequence ID" value="NZ_WBSL01000001.1"/>
</dbReference>
<organism evidence="1 2">
    <name type="scientific">Deinococcus terrestris</name>
    <dbReference type="NCBI Taxonomy" id="2651870"/>
    <lineage>
        <taxon>Bacteria</taxon>
        <taxon>Thermotogati</taxon>
        <taxon>Deinococcota</taxon>
        <taxon>Deinococci</taxon>
        <taxon>Deinococcales</taxon>
        <taxon>Deinococcaceae</taxon>
        <taxon>Deinococcus</taxon>
    </lineage>
</organism>
<name>A0A7X1NUK0_9DEIO</name>
<reference evidence="1 2" key="1">
    <citation type="submission" date="2019-10" db="EMBL/GenBank/DDBJ databases">
        <title>Deinococcus sp. isolated from soil.</title>
        <authorList>
            <person name="Li Y."/>
            <person name="Wang J."/>
        </authorList>
    </citation>
    <scope>NUCLEOTIDE SEQUENCE [LARGE SCALE GENOMIC DNA]</scope>
    <source>
        <strain evidence="1 2">SDU3-2</strain>
    </source>
</reference>
<protein>
    <submittedName>
        <fullName evidence="1">Uncharacterized protein</fullName>
    </submittedName>
</protein>
<evidence type="ECO:0000313" key="1">
    <source>
        <dbReference type="EMBL" id="MPY66068.1"/>
    </source>
</evidence>
<accession>A0A7X1NUK0</accession>
<proteinExistence type="predicted"/>
<dbReference type="AlphaFoldDB" id="A0A7X1NUK0"/>
<dbReference type="InterPro" id="IPR011990">
    <property type="entry name" value="TPR-like_helical_dom_sf"/>
</dbReference>
<dbReference type="InterPro" id="IPR027417">
    <property type="entry name" value="P-loop_NTPase"/>
</dbReference>
<comment type="caution">
    <text evidence="1">The sequence shown here is derived from an EMBL/GenBank/DDBJ whole genome shotgun (WGS) entry which is preliminary data.</text>
</comment>
<dbReference type="EMBL" id="WBSL01000001">
    <property type="protein sequence ID" value="MPY66068.1"/>
    <property type="molecule type" value="Genomic_DNA"/>
</dbReference>
<dbReference type="SUPFAM" id="SSF52540">
    <property type="entry name" value="P-loop containing nucleoside triphosphate hydrolases"/>
    <property type="match status" value="1"/>
</dbReference>